<feature type="domain" description="SGNH hydrolase-type esterase" evidence="1">
    <location>
        <begin position="52"/>
        <end position="257"/>
    </location>
</feature>
<dbReference type="RefSeq" id="WP_243834987.1">
    <property type="nucleotide sequence ID" value="NZ_SORF01000004.1"/>
</dbReference>
<name>A0A4R8LSW6_9BACL</name>
<sequence>MTILGPIAIASVAMLTLPAPIHVSLQASHAATAVHTMAHSQTANRSAGSLVALGDSITFGFNLGDNRAPSKLAFPYLIGAKEHDSVMDLGVPGWTSSNLLHALQSDPSMRSDVAKATIVTIDIGSNDLLQPALALLPAGATNWNDIALTADQSAQLATRLSTGVENIATNVASILHDVHALNPKATVVVYDLYNPLPASDRSLYMAAQAAVGAANVQIAKDAVAYGDAIADAFDAFAGHSNYILKNDVHPTAAGQAALAKQGETAISMSAAFRSVAAPNGWNSLTQWLGQQLVNGLS</sequence>
<dbReference type="Pfam" id="PF13472">
    <property type="entry name" value="Lipase_GDSL_2"/>
    <property type="match status" value="1"/>
</dbReference>
<keyword evidence="3" id="KW-1185">Reference proteome</keyword>
<dbReference type="AlphaFoldDB" id="A0A4R8LSW6"/>
<dbReference type="EMBL" id="SORF01000004">
    <property type="protein sequence ID" value="TDY49686.1"/>
    <property type="molecule type" value="Genomic_DNA"/>
</dbReference>
<reference evidence="2 3" key="1">
    <citation type="submission" date="2019-03" db="EMBL/GenBank/DDBJ databases">
        <title>Genomic Encyclopedia of Type Strains, Phase IV (KMG-IV): sequencing the most valuable type-strain genomes for metagenomic binning, comparative biology and taxonomic classification.</title>
        <authorList>
            <person name="Goeker M."/>
        </authorList>
    </citation>
    <scope>NUCLEOTIDE SEQUENCE [LARGE SCALE GENOMIC DNA]</scope>
    <source>
        <strain evidence="2 3">DSM 17974</strain>
    </source>
</reference>
<dbReference type="Gene3D" id="3.40.50.1110">
    <property type="entry name" value="SGNH hydrolase"/>
    <property type="match status" value="1"/>
</dbReference>
<dbReference type="Proteomes" id="UP000294581">
    <property type="component" value="Unassembled WGS sequence"/>
</dbReference>
<evidence type="ECO:0000313" key="3">
    <source>
        <dbReference type="Proteomes" id="UP000294581"/>
    </source>
</evidence>
<dbReference type="InterPro" id="IPR051532">
    <property type="entry name" value="Ester_Hydrolysis_Enzymes"/>
</dbReference>
<evidence type="ECO:0000313" key="2">
    <source>
        <dbReference type="EMBL" id="TDY49686.1"/>
    </source>
</evidence>
<dbReference type="PANTHER" id="PTHR30383:SF5">
    <property type="entry name" value="SGNH HYDROLASE-TYPE ESTERASE DOMAIN-CONTAINING PROTEIN"/>
    <property type="match status" value="1"/>
</dbReference>
<gene>
    <name evidence="2" type="ORF">C7445_104199</name>
</gene>
<comment type="caution">
    <text evidence="2">The sequence shown here is derived from an EMBL/GenBank/DDBJ whole genome shotgun (WGS) entry which is preliminary data.</text>
</comment>
<accession>A0A4R8LSW6</accession>
<dbReference type="InterPro" id="IPR013830">
    <property type="entry name" value="SGNH_hydro"/>
</dbReference>
<protein>
    <submittedName>
        <fullName evidence="2">Lysophospholipase L1-like esterase</fullName>
    </submittedName>
</protein>
<dbReference type="CDD" id="cd00229">
    <property type="entry name" value="SGNH_hydrolase"/>
    <property type="match status" value="1"/>
</dbReference>
<dbReference type="GO" id="GO:0004622">
    <property type="term" value="F:phosphatidylcholine lysophospholipase activity"/>
    <property type="evidence" value="ECO:0007669"/>
    <property type="project" value="TreeGrafter"/>
</dbReference>
<dbReference type="PANTHER" id="PTHR30383">
    <property type="entry name" value="THIOESTERASE 1/PROTEASE 1/LYSOPHOSPHOLIPASE L1"/>
    <property type="match status" value="1"/>
</dbReference>
<dbReference type="InterPro" id="IPR036514">
    <property type="entry name" value="SGNH_hydro_sf"/>
</dbReference>
<organism evidence="2 3">
    <name type="scientific">Alicyclobacillus sacchari</name>
    <dbReference type="NCBI Taxonomy" id="392010"/>
    <lineage>
        <taxon>Bacteria</taxon>
        <taxon>Bacillati</taxon>
        <taxon>Bacillota</taxon>
        <taxon>Bacilli</taxon>
        <taxon>Bacillales</taxon>
        <taxon>Alicyclobacillaceae</taxon>
        <taxon>Alicyclobacillus</taxon>
    </lineage>
</organism>
<dbReference type="SUPFAM" id="SSF52266">
    <property type="entry name" value="SGNH hydrolase"/>
    <property type="match status" value="1"/>
</dbReference>
<evidence type="ECO:0000259" key="1">
    <source>
        <dbReference type="Pfam" id="PF13472"/>
    </source>
</evidence>
<proteinExistence type="predicted"/>